<reference evidence="2" key="1">
    <citation type="journal article" date="2023" name="Insect Mol. Biol.">
        <title>Genome sequencing provides insights into the evolution of gene families encoding plant cell wall-degrading enzymes in longhorned beetles.</title>
        <authorList>
            <person name="Shin N.R."/>
            <person name="Okamura Y."/>
            <person name="Kirsch R."/>
            <person name="Pauchet Y."/>
        </authorList>
    </citation>
    <scope>NUCLEOTIDE SEQUENCE</scope>
    <source>
        <strain evidence="2">AMC_N1</strain>
    </source>
</reference>
<organism evidence="2 3">
    <name type="scientific">Aromia moschata</name>
    <dbReference type="NCBI Taxonomy" id="1265417"/>
    <lineage>
        <taxon>Eukaryota</taxon>
        <taxon>Metazoa</taxon>
        <taxon>Ecdysozoa</taxon>
        <taxon>Arthropoda</taxon>
        <taxon>Hexapoda</taxon>
        <taxon>Insecta</taxon>
        <taxon>Pterygota</taxon>
        <taxon>Neoptera</taxon>
        <taxon>Endopterygota</taxon>
        <taxon>Coleoptera</taxon>
        <taxon>Polyphaga</taxon>
        <taxon>Cucujiformia</taxon>
        <taxon>Chrysomeloidea</taxon>
        <taxon>Cerambycidae</taxon>
        <taxon>Cerambycinae</taxon>
        <taxon>Callichromatini</taxon>
        <taxon>Aromia</taxon>
    </lineage>
</organism>
<keyword evidence="3" id="KW-1185">Reference proteome</keyword>
<protein>
    <recommendedName>
        <fullName evidence="1">Ski2 N-terminal domain-containing protein</fullName>
    </recommendedName>
</protein>
<comment type="caution">
    <text evidence="2">The sequence shown here is derived from an EMBL/GenBank/DDBJ whole genome shotgun (WGS) entry which is preliminary data.</text>
</comment>
<evidence type="ECO:0000313" key="2">
    <source>
        <dbReference type="EMBL" id="KAJ8963309.1"/>
    </source>
</evidence>
<gene>
    <name evidence="2" type="ORF">NQ318_018778</name>
</gene>
<dbReference type="Pfam" id="PF17911">
    <property type="entry name" value="Ski2_N"/>
    <property type="match status" value="1"/>
</dbReference>
<dbReference type="InterPro" id="IPR040801">
    <property type="entry name" value="Ski2_N"/>
</dbReference>
<evidence type="ECO:0000259" key="1">
    <source>
        <dbReference type="Pfam" id="PF17911"/>
    </source>
</evidence>
<dbReference type="Proteomes" id="UP001162162">
    <property type="component" value="Unassembled WGS sequence"/>
</dbReference>
<sequence>MGSVTEPPPILPDIETDLRDYLLSPERLPIHQYERNQEFWPRIPDPKELLSFEGSPLCTTLKVQRDPNTGKIIDFREVAVQSWSDR</sequence>
<feature type="domain" description="Ski2 N-terminal" evidence="1">
    <location>
        <begin position="35"/>
        <end position="80"/>
    </location>
</feature>
<accession>A0AAV8ZFM6</accession>
<proteinExistence type="predicted"/>
<dbReference type="AlphaFoldDB" id="A0AAV8ZFM6"/>
<dbReference type="EMBL" id="JAPWTK010000001">
    <property type="protein sequence ID" value="KAJ8963309.1"/>
    <property type="molecule type" value="Genomic_DNA"/>
</dbReference>
<evidence type="ECO:0000313" key="3">
    <source>
        <dbReference type="Proteomes" id="UP001162162"/>
    </source>
</evidence>
<name>A0AAV8ZFM6_9CUCU</name>